<name>A0A9X1VC45_9BACL</name>
<dbReference type="EMBL" id="JALBUF010000018">
    <property type="protein sequence ID" value="MCI0184595.1"/>
    <property type="molecule type" value="Genomic_DNA"/>
</dbReference>
<sequence length="34" mass="3700">MLSSLFPDADAYLSSDLSMHVANLLIRSVFTGLD</sequence>
<comment type="caution">
    <text evidence="1">The sequence shown here is derived from an EMBL/GenBank/DDBJ whole genome shotgun (WGS) entry which is preliminary data.</text>
</comment>
<dbReference type="Proteomes" id="UP001139263">
    <property type="component" value="Unassembled WGS sequence"/>
</dbReference>
<organism evidence="1 2">
    <name type="scientific">Sulfoacidibacillus ferrooxidans</name>
    <dbReference type="NCBI Taxonomy" id="2005001"/>
    <lineage>
        <taxon>Bacteria</taxon>
        <taxon>Bacillati</taxon>
        <taxon>Bacillota</taxon>
        <taxon>Bacilli</taxon>
        <taxon>Bacillales</taxon>
        <taxon>Alicyclobacillaceae</taxon>
        <taxon>Sulfoacidibacillus</taxon>
    </lineage>
</organism>
<protein>
    <submittedName>
        <fullName evidence="1">Uncharacterized protein</fullName>
    </submittedName>
</protein>
<proteinExistence type="predicted"/>
<reference evidence="1" key="1">
    <citation type="submission" date="2022-03" db="EMBL/GenBank/DDBJ databases">
        <title>Draft Genome Sequence of Firmicute Strain S0AB, a Heterotrophic Iron/Sulfur-Oxidizing Extreme Acidophile.</title>
        <authorList>
            <person name="Vergara E."/>
            <person name="Pakostova E."/>
            <person name="Johnson D.B."/>
            <person name="Holmes D.S."/>
        </authorList>
    </citation>
    <scope>NUCLEOTIDE SEQUENCE</scope>
    <source>
        <strain evidence="1">S0AB</strain>
    </source>
</reference>
<gene>
    <name evidence="1" type="ORF">MM817_02892</name>
</gene>
<dbReference type="AlphaFoldDB" id="A0A9X1VC45"/>
<keyword evidence="2" id="KW-1185">Reference proteome</keyword>
<evidence type="ECO:0000313" key="2">
    <source>
        <dbReference type="Proteomes" id="UP001139263"/>
    </source>
</evidence>
<evidence type="ECO:0000313" key="1">
    <source>
        <dbReference type="EMBL" id="MCI0184595.1"/>
    </source>
</evidence>
<accession>A0A9X1VC45</accession>